<keyword evidence="4" id="KW-1185">Reference proteome</keyword>
<evidence type="ECO:0000256" key="1">
    <source>
        <dbReference type="SAM" id="MobiDB-lite"/>
    </source>
</evidence>
<dbReference type="RefSeq" id="WP_203846871.1">
    <property type="nucleotide sequence ID" value="NZ_BAAAVW010000009.1"/>
</dbReference>
<feature type="transmembrane region" description="Helical" evidence="2">
    <location>
        <begin position="124"/>
        <end position="143"/>
    </location>
</feature>
<dbReference type="Proteomes" id="UP000660611">
    <property type="component" value="Unassembled WGS sequence"/>
</dbReference>
<keyword evidence="2" id="KW-1133">Transmembrane helix</keyword>
<proteinExistence type="predicted"/>
<gene>
    <name evidence="3" type="ORF">Dsi01nite_031040</name>
</gene>
<accession>A0A919PMZ1</accession>
<reference evidence="3" key="1">
    <citation type="submission" date="2021-01" db="EMBL/GenBank/DDBJ databases">
        <title>Whole genome shotgun sequence of Dactylosporangium siamense NBRC 106093.</title>
        <authorList>
            <person name="Komaki H."/>
            <person name="Tamura T."/>
        </authorList>
    </citation>
    <scope>NUCLEOTIDE SEQUENCE</scope>
    <source>
        <strain evidence="3">NBRC 106093</strain>
    </source>
</reference>
<keyword evidence="2" id="KW-0472">Membrane</keyword>
<organism evidence="3 4">
    <name type="scientific">Dactylosporangium siamense</name>
    <dbReference type="NCBI Taxonomy" id="685454"/>
    <lineage>
        <taxon>Bacteria</taxon>
        <taxon>Bacillati</taxon>
        <taxon>Actinomycetota</taxon>
        <taxon>Actinomycetes</taxon>
        <taxon>Micromonosporales</taxon>
        <taxon>Micromonosporaceae</taxon>
        <taxon>Dactylosporangium</taxon>
    </lineage>
</organism>
<feature type="transmembrane region" description="Helical" evidence="2">
    <location>
        <begin position="7"/>
        <end position="26"/>
    </location>
</feature>
<dbReference type="Pfam" id="PF06197">
    <property type="entry name" value="DUF998"/>
    <property type="match status" value="1"/>
</dbReference>
<feature type="compositionally biased region" description="Low complexity" evidence="1">
    <location>
        <begin position="203"/>
        <end position="221"/>
    </location>
</feature>
<dbReference type="EMBL" id="BONQ01000049">
    <property type="protein sequence ID" value="GIG45063.1"/>
    <property type="molecule type" value="Genomic_DNA"/>
</dbReference>
<feature type="region of interest" description="Disordered" evidence="1">
    <location>
        <begin position="203"/>
        <end position="227"/>
    </location>
</feature>
<evidence type="ECO:0000256" key="2">
    <source>
        <dbReference type="SAM" id="Phobius"/>
    </source>
</evidence>
<evidence type="ECO:0000313" key="4">
    <source>
        <dbReference type="Proteomes" id="UP000660611"/>
    </source>
</evidence>
<feature type="transmembrane region" description="Helical" evidence="2">
    <location>
        <begin position="155"/>
        <end position="176"/>
    </location>
</feature>
<keyword evidence="2" id="KW-0812">Transmembrane</keyword>
<evidence type="ECO:0000313" key="3">
    <source>
        <dbReference type="EMBL" id="GIG45063.1"/>
    </source>
</evidence>
<comment type="caution">
    <text evidence="3">The sequence shown here is derived from an EMBL/GenBank/DDBJ whole genome shotgun (WGS) entry which is preliminary data.</text>
</comment>
<sequence>MPTVSARLLAGIVSPVLFLAVSYLQLPFNPGFDLTRHAFSYLSIGDTGPIQQTNFVVMGLLNIVAATGLRQVVGGRLGTATATLLAIDGLGQIVAGVFTLDPSNGFPAGAPAGLPETVSTHGNLHGVGFGLSMVSWLALLVLLGRVHAVAGDRGWARLSIVAAVALLVTAACLMLPFGTVLLYVVLTSTWLFMAATFQHLRSQRQTSQPPRRRAVPAAGRAAGRDTR</sequence>
<name>A0A919PMZ1_9ACTN</name>
<protein>
    <recommendedName>
        <fullName evidence="5">DUF998 domain-containing protein</fullName>
    </recommendedName>
</protein>
<evidence type="ECO:0008006" key="5">
    <source>
        <dbReference type="Google" id="ProtNLM"/>
    </source>
</evidence>
<dbReference type="InterPro" id="IPR009339">
    <property type="entry name" value="DUF998"/>
</dbReference>
<dbReference type="AlphaFoldDB" id="A0A919PMZ1"/>